<dbReference type="InterPro" id="IPR052698">
    <property type="entry name" value="MoCofactor_Util/Proc"/>
</dbReference>
<gene>
    <name evidence="3" type="ORF">MNBD_UNCLBAC01-1090</name>
</gene>
<dbReference type="Pfam" id="PF02625">
    <property type="entry name" value="XdhC_CoxI"/>
    <property type="match status" value="1"/>
</dbReference>
<feature type="domain" description="XdhC Rossmann" evidence="2">
    <location>
        <begin position="108"/>
        <end position="249"/>
    </location>
</feature>
<evidence type="ECO:0000259" key="2">
    <source>
        <dbReference type="Pfam" id="PF13478"/>
    </source>
</evidence>
<protein>
    <submittedName>
        <fullName evidence="3">Xanthine and CO dehydrogenases maturation factor, XdhC/CoxF family</fullName>
    </submittedName>
</protein>
<evidence type="ECO:0000313" key="3">
    <source>
        <dbReference type="EMBL" id="VAX34848.1"/>
    </source>
</evidence>
<sequence>MESSLLIQALKASQIRKKYAFATIVESTVKGTPRKAGAKMLVWEDGSLFGSIGGGRNELAVKKECLKAIKLGKSGLFVYDYFGEKGQSVCGGQIKVFVEPVIGQKHFIICGAGHIALSLSMMGKILNYEVTIIDNRKAFACKERFPHVDHIIVGQHASKLAKMVIDRNTYIMIVTQGNEYDFECLRSVVKSEAGYIGVISSKRKRQLFFERLKAEGIANKFLKCINIPAGLDIGAQTPQEIAVSIVAELTKCDNKDSLRTEKFLKKES</sequence>
<accession>A0A3B1DFV1</accession>
<evidence type="ECO:0000259" key="1">
    <source>
        <dbReference type="Pfam" id="PF02625"/>
    </source>
</evidence>
<feature type="domain" description="XdhC- CoxI" evidence="1">
    <location>
        <begin position="17"/>
        <end position="80"/>
    </location>
</feature>
<dbReference type="InterPro" id="IPR027051">
    <property type="entry name" value="XdhC_Rossmann_dom"/>
</dbReference>
<name>A0A3B1DFV1_9ZZZZ</name>
<dbReference type="PANTHER" id="PTHR30388:SF6">
    <property type="entry name" value="XANTHINE DEHYDROGENASE SUBUNIT A-RELATED"/>
    <property type="match status" value="1"/>
</dbReference>
<reference evidence="3" key="1">
    <citation type="submission" date="2018-06" db="EMBL/GenBank/DDBJ databases">
        <authorList>
            <person name="Zhirakovskaya E."/>
        </authorList>
    </citation>
    <scope>NUCLEOTIDE SEQUENCE</scope>
</reference>
<dbReference type="PANTHER" id="PTHR30388">
    <property type="entry name" value="ALDEHYDE OXIDOREDUCTASE MOLYBDENUM COFACTOR ASSEMBLY PROTEIN"/>
    <property type="match status" value="1"/>
</dbReference>
<dbReference type="Pfam" id="PF13478">
    <property type="entry name" value="XdhC_C"/>
    <property type="match status" value="1"/>
</dbReference>
<dbReference type="Gene3D" id="3.40.50.720">
    <property type="entry name" value="NAD(P)-binding Rossmann-like Domain"/>
    <property type="match status" value="1"/>
</dbReference>
<proteinExistence type="predicted"/>
<dbReference type="AlphaFoldDB" id="A0A3B1DFV1"/>
<organism evidence="3">
    <name type="scientific">hydrothermal vent metagenome</name>
    <dbReference type="NCBI Taxonomy" id="652676"/>
    <lineage>
        <taxon>unclassified sequences</taxon>
        <taxon>metagenomes</taxon>
        <taxon>ecological metagenomes</taxon>
    </lineage>
</organism>
<dbReference type="InterPro" id="IPR003777">
    <property type="entry name" value="XdhC_CoxI"/>
</dbReference>
<dbReference type="EMBL" id="UOGJ01000011">
    <property type="protein sequence ID" value="VAX34848.1"/>
    <property type="molecule type" value="Genomic_DNA"/>
</dbReference>